<feature type="transmembrane region" description="Helical" evidence="2">
    <location>
        <begin position="400"/>
        <end position="417"/>
    </location>
</feature>
<dbReference type="EMBL" id="CABL01000001">
    <property type="protein sequence ID" value="CBH74434.1"/>
    <property type="molecule type" value="Genomic_DNA"/>
</dbReference>
<feature type="transmembrane region" description="Helical" evidence="2">
    <location>
        <begin position="279"/>
        <end position="298"/>
    </location>
</feature>
<accession>E6PD82</accession>
<feature type="transmembrane region" description="Helical" evidence="2">
    <location>
        <begin position="162"/>
        <end position="181"/>
    </location>
</feature>
<keyword evidence="2" id="KW-0472">Membrane</keyword>
<dbReference type="AlphaFoldDB" id="E6PD82"/>
<keyword evidence="2" id="KW-0812">Transmembrane</keyword>
<feature type="transmembrane region" description="Helical" evidence="2">
    <location>
        <begin position="121"/>
        <end position="150"/>
    </location>
</feature>
<feature type="region of interest" description="Disordered" evidence="1">
    <location>
        <begin position="9"/>
        <end position="28"/>
    </location>
</feature>
<evidence type="ECO:0000313" key="3">
    <source>
        <dbReference type="EMBL" id="CBH74434.1"/>
    </source>
</evidence>
<keyword evidence="2" id="KW-1133">Transmembrane helix</keyword>
<comment type="caution">
    <text evidence="3">The sequence shown here is derived from an EMBL/GenBank/DDBJ whole genome shotgun (WGS) entry which is preliminary data.</text>
</comment>
<feature type="transmembrane region" description="Helical" evidence="2">
    <location>
        <begin position="187"/>
        <end position="204"/>
    </location>
</feature>
<feature type="transmembrane region" description="Helical" evidence="2">
    <location>
        <begin position="56"/>
        <end position="77"/>
    </location>
</feature>
<evidence type="ECO:0000256" key="1">
    <source>
        <dbReference type="SAM" id="MobiDB-lite"/>
    </source>
</evidence>
<protein>
    <recommendedName>
        <fullName evidence="4">YfhO family protein</fullName>
    </recommendedName>
</protein>
<reference evidence="3" key="1">
    <citation type="submission" date="2009-10" db="EMBL/GenBank/DDBJ databases">
        <title>Diversity of trophic interactions inside an arsenic-rich microbial ecosystem.</title>
        <authorList>
            <person name="Bertin P.N."/>
            <person name="Heinrich-Salmeron A."/>
            <person name="Pelletier E."/>
            <person name="Goulhen-Chollet F."/>
            <person name="Arsene-Ploetze F."/>
            <person name="Gallien S."/>
            <person name="Calteau A."/>
            <person name="Vallenet D."/>
            <person name="Casiot C."/>
            <person name="Chane-Woon-Ming B."/>
            <person name="Giloteaux L."/>
            <person name="Barakat M."/>
            <person name="Bonnefoy V."/>
            <person name="Bruneel O."/>
            <person name="Chandler M."/>
            <person name="Cleiss J."/>
            <person name="Duran R."/>
            <person name="Elbaz-Poulichet F."/>
            <person name="Fonknechten N."/>
            <person name="Lauga B."/>
            <person name="Mornico D."/>
            <person name="Ortet P."/>
            <person name="Schaeffer C."/>
            <person name="Siguier P."/>
            <person name="Alexander Thil Smith A."/>
            <person name="Van Dorsselaer A."/>
            <person name="Weissenbach J."/>
            <person name="Medigue C."/>
            <person name="Le Paslier D."/>
        </authorList>
    </citation>
    <scope>NUCLEOTIDE SEQUENCE</scope>
</reference>
<evidence type="ECO:0000256" key="2">
    <source>
        <dbReference type="SAM" id="Phobius"/>
    </source>
</evidence>
<feature type="transmembrane region" description="Helical" evidence="2">
    <location>
        <begin position="216"/>
        <end position="241"/>
    </location>
</feature>
<feature type="transmembrane region" description="Helical" evidence="2">
    <location>
        <begin position="304"/>
        <end position="324"/>
    </location>
</feature>
<feature type="transmembrane region" description="Helical" evidence="2">
    <location>
        <begin position="770"/>
        <end position="790"/>
    </location>
</feature>
<proteinExistence type="predicted"/>
<name>E6PD82_9ZZZZ</name>
<feature type="transmembrane region" description="Helical" evidence="2">
    <location>
        <begin position="374"/>
        <end position="393"/>
    </location>
</feature>
<sequence length="796" mass="87028">MMFLGYPIASSGRSKRQKHEEAPPGKIWNRHRHNGAGHLLPIALTRSNPDRPRLDGPVASGVFGVALSTIVCASVFWHGVPALRHDWRIPINPSAAGSWLSDYFQPWVSSGIGTANPYPTLYWFAALLWPFHTAGPLLLLMVVAVGTTLLTTQSTFSLGASIGAPIVYRVSAACVAALNPWVYSKYVAGQIFMVADYAIILALISEMVRSRPRERFLMILAALSITQIQFFCIIAPFFLIWCIKRRFPRPGLVMLISATPIVLGIVLRFRDVASIPYTLFWQKAASVPVASGALMLGYEFHYASVFDVLRPAIGCLAAAAAIGLSLSSRRSAMKSLVFLALAALAFASGLDGPIAPLYRWIVVSIPESGLFRELYDLIAIVAVAYIVGLLALGALRPPRFVSVLIAIAAISLAWPWFSKPVWSFAVAGASIPRTLFPRNDAYRVALFPALQPLMMGGRGSGFDPDSFPQDEAATPINTFLPTYPVNAALGQEWLNRNDRMLEALAVRTIIVRPYLETDWRALSYTIAGLPAPPTLPKARSNLKAISLISITPGLPRITDDPQNLIANAIFIGDTIKALPETLTAPFGKNLDLRRRWVPLSLAATMHPEWATKYGGVATQGSKPFQLPGARALLASISGTLTDDRGRIVIRSQDPRLRWYSIPPQVHSVRCEGTCALVFASKFAAPKDINKTGATKWASVPFRTLSPWAYTVQIGKSGSFRTLRVSTRYTPYWTAFQFGETLTHVNLNSVLNGFIIPPSASGTVLVLETAAFVQFVCEWTAIICILLLVIWPRPHSV</sequence>
<feature type="transmembrane region" description="Helical" evidence="2">
    <location>
        <begin position="336"/>
        <end position="354"/>
    </location>
</feature>
<evidence type="ECO:0008006" key="4">
    <source>
        <dbReference type="Google" id="ProtNLM"/>
    </source>
</evidence>
<organism evidence="3">
    <name type="scientific">mine drainage metagenome</name>
    <dbReference type="NCBI Taxonomy" id="410659"/>
    <lineage>
        <taxon>unclassified sequences</taxon>
        <taxon>metagenomes</taxon>
        <taxon>ecological metagenomes</taxon>
    </lineage>
</organism>
<gene>
    <name evidence="3" type="ORF">CARN1_2321</name>
</gene>
<feature type="transmembrane region" description="Helical" evidence="2">
    <location>
        <begin position="247"/>
        <end position="267"/>
    </location>
</feature>